<dbReference type="AlphaFoldDB" id="A0A453IDY5"/>
<reference evidence="3" key="2">
    <citation type="journal article" date="2017" name="Nat. Plants">
        <title>The Aegilops tauschii genome reveals multiple impacts of transposons.</title>
        <authorList>
            <person name="Zhao G."/>
            <person name="Zou C."/>
            <person name="Li K."/>
            <person name="Wang K."/>
            <person name="Li T."/>
            <person name="Gao L."/>
            <person name="Zhang X."/>
            <person name="Wang H."/>
            <person name="Yang Z."/>
            <person name="Liu X."/>
            <person name="Jiang W."/>
            <person name="Mao L."/>
            <person name="Kong X."/>
            <person name="Jiao Y."/>
            <person name="Jia J."/>
        </authorList>
    </citation>
    <scope>NUCLEOTIDE SEQUENCE [LARGE SCALE GENOMIC DNA]</scope>
    <source>
        <strain evidence="3">cv. AL8/78</strain>
    </source>
</reference>
<dbReference type="EnsemblPlants" id="AET4Gv20531200.14">
    <property type="protein sequence ID" value="AET4Gv20531200.14"/>
    <property type="gene ID" value="AET4Gv20531200"/>
</dbReference>
<name>A0A453IDY5_AEGTS</name>
<feature type="region of interest" description="Disordered" evidence="1">
    <location>
        <begin position="133"/>
        <end position="152"/>
    </location>
</feature>
<dbReference type="Proteomes" id="UP000015105">
    <property type="component" value="Chromosome 4D"/>
</dbReference>
<accession>A0A453IDY5</accession>
<organism evidence="2 3">
    <name type="scientific">Aegilops tauschii subsp. strangulata</name>
    <name type="common">Goatgrass</name>
    <dbReference type="NCBI Taxonomy" id="200361"/>
    <lineage>
        <taxon>Eukaryota</taxon>
        <taxon>Viridiplantae</taxon>
        <taxon>Streptophyta</taxon>
        <taxon>Embryophyta</taxon>
        <taxon>Tracheophyta</taxon>
        <taxon>Spermatophyta</taxon>
        <taxon>Magnoliopsida</taxon>
        <taxon>Liliopsida</taxon>
        <taxon>Poales</taxon>
        <taxon>Poaceae</taxon>
        <taxon>BOP clade</taxon>
        <taxon>Pooideae</taxon>
        <taxon>Triticodae</taxon>
        <taxon>Triticeae</taxon>
        <taxon>Triticinae</taxon>
        <taxon>Aegilops</taxon>
    </lineage>
</organism>
<protein>
    <submittedName>
        <fullName evidence="2">Uncharacterized protein</fullName>
    </submittedName>
</protein>
<feature type="compositionally biased region" description="Polar residues" evidence="1">
    <location>
        <begin position="1"/>
        <end position="11"/>
    </location>
</feature>
<evidence type="ECO:0000313" key="2">
    <source>
        <dbReference type="EnsemblPlants" id="AET4Gv20531200.14"/>
    </source>
</evidence>
<sequence>MRKTIYSTPPRSRSVAGDAKTGPELLEDRSKQSFCHDVGELLRRRDVEDPDAPKSHLLTNEVYIELNMLRSTMVDRVGGEVDDGDVVAVDERGLVNITKQLLERLTKPRAFSNGVSHCSILSLGTRAGDGGLSLGGPRDQGRPKVDTVPRGGAPCVWAAGPVRIRVGDEVGGGGGRQRKSQGLGAAYVSEDTLHQSPARVAQSMHVKTGLLNSILQVGA</sequence>
<reference evidence="3" key="1">
    <citation type="journal article" date="2014" name="Science">
        <title>Ancient hybridizations among the ancestral genomes of bread wheat.</title>
        <authorList>
            <consortium name="International Wheat Genome Sequencing Consortium,"/>
            <person name="Marcussen T."/>
            <person name="Sandve S.R."/>
            <person name="Heier L."/>
            <person name="Spannagl M."/>
            <person name="Pfeifer M."/>
            <person name="Jakobsen K.S."/>
            <person name="Wulff B.B."/>
            <person name="Steuernagel B."/>
            <person name="Mayer K.F."/>
            <person name="Olsen O.A."/>
        </authorList>
    </citation>
    <scope>NUCLEOTIDE SEQUENCE [LARGE SCALE GENOMIC DNA]</scope>
    <source>
        <strain evidence="3">cv. AL8/78</strain>
    </source>
</reference>
<proteinExistence type="predicted"/>
<evidence type="ECO:0000256" key="1">
    <source>
        <dbReference type="SAM" id="MobiDB-lite"/>
    </source>
</evidence>
<reference evidence="2" key="3">
    <citation type="journal article" date="2017" name="Nature">
        <title>Genome sequence of the progenitor of the wheat D genome Aegilops tauschii.</title>
        <authorList>
            <person name="Luo M.C."/>
            <person name="Gu Y.Q."/>
            <person name="Puiu D."/>
            <person name="Wang H."/>
            <person name="Twardziok S.O."/>
            <person name="Deal K.R."/>
            <person name="Huo N."/>
            <person name="Zhu T."/>
            <person name="Wang L."/>
            <person name="Wang Y."/>
            <person name="McGuire P.E."/>
            <person name="Liu S."/>
            <person name="Long H."/>
            <person name="Ramasamy R.K."/>
            <person name="Rodriguez J.C."/>
            <person name="Van S.L."/>
            <person name="Yuan L."/>
            <person name="Wang Z."/>
            <person name="Xia Z."/>
            <person name="Xiao L."/>
            <person name="Anderson O.D."/>
            <person name="Ouyang S."/>
            <person name="Liang Y."/>
            <person name="Zimin A.V."/>
            <person name="Pertea G."/>
            <person name="Qi P."/>
            <person name="Bennetzen J.L."/>
            <person name="Dai X."/>
            <person name="Dawson M.W."/>
            <person name="Muller H.G."/>
            <person name="Kugler K."/>
            <person name="Rivarola-Duarte L."/>
            <person name="Spannagl M."/>
            <person name="Mayer K.F.X."/>
            <person name="Lu F.H."/>
            <person name="Bevan M.W."/>
            <person name="Leroy P."/>
            <person name="Li P."/>
            <person name="You F.M."/>
            <person name="Sun Q."/>
            <person name="Liu Z."/>
            <person name="Lyons E."/>
            <person name="Wicker T."/>
            <person name="Salzberg S.L."/>
            <person name="Devos K.M."/>
            <person name="Dvorak J."/>
        </authorList>
    </citation>
    <scope>NUCLEOTIDE SEQUENCE [LARGE SCALE GENOMIC DNA]</scope>
    <source>
        <strain evidence="2">cv. AL8/78</strain>
    </source>
</reference>
<reference evidence="2" key="4">
    <citation type="submission" date="2019-03" db="UniProtKB">
        <authorList>
            <consortium name="EnsemblPlants"/>
        </authorList>
    </citation>
    <scope>IDENTIFICATION</scope>
</reference>
<evidence type="ECO:0000313" key="3">
    <source>
        <dbReference type="Proteomes" id="UP000015105"/>
    </source>
</evidence>
<feature type="region of interest" description="Disordered" evidence="1">
    <location>
        <begin position="1"/>
        <end position="28"/>
    </location>
</feature>
<dbReference type="Gramene" id="AET4Gv20531200.14">
    <property type="protein sequence ID" value="AET4Gv20531200.14"/>
    <property type="gene ID" value="AET4Gv20531200"/>
</dbReference>
<keyword evidence="3" id="KW-1185">Reference proteome</keyword>
<reference evidence="2" key="5">
    <citation type="journal article" date="2021" name="G3 (Bethesda)">
        <title>Aegilops tauschii genome assembly Aet v5.0 features greater sequence contiguity and improved annotation.</title>
        <authorList>
            <person name="Wang L."/>
            <person name="Zhu T."/>
            <person name="Rodriguez J.C."/>
            <person name="Deal K.R."/>
            <person name="Dubcovsky J."/>
            <person name="McGuire P.E."/>
            <person name="Lux T."/>
            <person name="Spannagl M."/>
            <person name="Mayer K.F.X."/>
            <person name="Baldrich P."/>
            <person name="Meyers B.C."/>
            <person name="Huo N."/>
            <person name="Gu Y.Q."/>
            <person name="Zhou H."/>
            <person name="Devos K.M."/>
            <person name="Bennetzen J.L."/>
            <person name="Unver T."/>
            <person name="Budak H."/>
            <person name="Gulick P.J."/>
            <person name="Galiba G."/>
            <person name="Kalapos B."/>
            <person name="Nelson D.R."/>
            <person name="Li P."/>
            <person name="You F.M."/>
            <person name="Luo M.C."/>
            <person name="Dvorak J."/>
        </authorList>
    </citation>
    <scope>NUCLEOTIDE SEQUENCE [LARGE SCALE GENOMIC DNA]</scope>
    <source>
        <strain evidence="2">cv. AL8/78</strain>
    </source>
</reference>